<dbReference type="CDD" id="cd06332">
    <property type="entry name" value="PBP1_aromatic_compounds-like"/>
    <property type="match status" value="1"/>
</dbReference>
<reference evidence="5 6" key="1">
    <citation type="submission" date="2020-10" db="EMBL/GenBank/DDBJ databases">
        <title>Degradation of 1,4-Dioxane by Xanthobacter sp. YN2, via a Novel Group-2 Soluble Di-Iron Monooxygenase.</title>
        <authorList>
            <person name="Ma F."/>
            <person name="Wang Y."/>
            <person name="Yang J."/>
            <person name="Guo H."/>
            <person name="Su D."/>
            <person name="Yu L."/>
        </authorList>
    </citation>
    <scope>NUCLEOTIDE SEQUENCE [LARGE SCALE GENOMIC DNA]</scope>
    <source>
        <strain evidence="5 6">YN2</strain>
    </source>
</reference>
<dbReference type="InterPro" id="IPR019546">
    <property type="entry name" value="TAT_signal_bac_arc"/>
</dbReference>
<name>A0A974PL98_9HYPH</name>
<dbReference type="EMBL" id="CP063362">
    <property type="protein sequence ID" value="QRG05361.1"/>
    <property type="molecule type" value="Genomic_DNA"/>
</dbReference>
<dbReference type="GO" id="GO:0006865">
    <property type="term" value="P:amino acid transport"/>
    <property type="evidence" value="ECO:0007669"/>
    <property type="project" value="UniProtKB-KW"/>
</dbReference>
<comment type="similarity">
    <text evidence="1">Belongs to the leucine-binding protein family.</text>
</comment>
<feature type="domain" description="Leucine-binding protein" evidence="4">
    <location>
        <begin position="32"/>
        <end position="371"/>
    </location>
</feature>
<dbReference type="KEGG" id="xdi:EZH22_20040"/>
<dbReference type="InterPro" id="IPR028082">
    <property type="entry name" value="Peripla_BP_I"/>
</dbReference>
<dbReference type="PANTHER" id="PTHR30483">
    <property type="entry name" value="LEUCINE-SPECIFIC-BINDING PROTEIN"/>
    <property type="match status" value="1"/>
</dbReference>
<evidence type="ECO:0000256" key="3">
    <source>
        <dbReference type="ARBA" id="ARBA00022970"/>
    </source>
</evidence>
<evidence type="ECO:0000313" key="6">
    <source>
        <dbReference type="Proteomes" id="UP000596427"/>
    </source>
</evidence>
<keyword evidence="2" id="KW-0732">Signal</keyword>
<dbReference type="Gene3D" id="3.40.50.2300">
    <property type="match status" value="2"/>
</dbReference>
<accession>A0A974PL98</accession>
<organism evidence="5 6">
    <name type="scientific">Xanthobacter dioxanivorans</name>
    <dbReference type="NCBI Taxonomy" id="2528964"/>
    <lineage>
        <taxon>Bacteria</taxon>
        <taxon>Pseudomonadati</taxon>
        <taxon>Pseudomonadota</taxon>
        <taxon>Alphaproteobacteria</taxon>
        <taxon>Hyphomicrobiales</taxon>
        <taxon>Xanthobacteraceae</taxon>
        <taxon>Xanthobacter</taxon>
    </lineage>
</organism>
<evidence type="ECO:0000313" key="5">
    <source>
        <dbReference type="EMBL" id="QRG05361.1"/>
    </source>
</evidence>
<evidence type="ECO:0000256" key="2">
    <source>
        <dbReference type="ARBA" id="ARBA00022729"/>
    </source>
</evidence>
<dbReference type="AlphaFoldDB" id="A0A974PL98"/>
<gene>
    <name evidence="5" type="ORF">EZH22_20040</name>
</gene>
<dbReference type="InterPro" id="IPR051010">
    <property type="entry name" value="BCAA_transport"/>
</dbReference>
<protein>
    <submittedName>
        <fullName evidence="5">ABC transporter substrate-binding protein</fullName>
    </submittedName>
</protein>
<dbReference type="Proteomes" id="UP000596427">
    <property type="component" value="Chromosome"/>
</dbReference>
<dbReference type="SUPFAM" id="SSF53822">
    <property type="entry name" value="Periplasmic binding protein-like I"/>
    <property type="match status" value="1"/>
</dbReference>
<evidence type="ECO:0000259" key="4">
    <source>
        <dbReference type="Pfam" id="PF13458"/>
    </source>
</evidence>
<dbReference type="Pfam" id="PF13458">
    <property type="entry name" value="Peripla_BP_6"/>
    <property type="match status" value="1"/>
</dbReference>
<dbReference type="InterPro" id="IPR028081">
    <property type="entry name" value="Leu-bd"/>
</dbReference>
<proteinExistence type="inferred from homology"/>
<dbReference type="PANTHER" id="PTHR30483:SF6">
    <property type="entry name" value="PERIPLASMIC BINDING PROTEIN OF ABC TRANSPORTER FOR NATURAL AMINO ACIDS"/>
    <property type="match status" value="1"/>
</dbReference>
<keyword evidence="6" id="KW-1185">Reference proteome</keyword>
<dbReference type="PROSITE" id="PS51318">
    <property type="entry name" value="TAT"/>
    <property type="match status" value="1"/>
</dbReference>
<sequence>MLVDRRTLIKGVGAGVGAAVLGAPAVRAQSKPLRIGFMTVKTGPLASGGIQMEQGLVLYLKEHNNMLAGVPVELFTVDTGGAPAVARTKLQELVELNKIDCMIGPLSTQEALAIDDTIRETKIPTVFVAAADDLTQRRVNPWVIRVTSTSSQCAHVMGDYAARDLKYKRAATIADDIAYGHEMNAGFQRVFEEEGGKVVQKLWPPLAVPDYGTYIAQLNPKLDGLFCGFAGSNGFRFFRQFYEYGLKDKLPLLGGMTAFDESLLPRMGDDAIGLLSVCWYSATIDNPQNKKFVAAMQRDYKVDPGFYAAATYTAAAVLEASVKALGARVGDKEALRDSLHAIKVEDTCRGPVSLDKNGNVVGNVYVRRVEKENGRFVNKVIKTYENIGQFWTYDPDAFIKSPVYSRDFPAAKNLEN</sequence>
<dbReference type="InterPro" id="IPR006311">
    <property type="entry name" value="TAT_signal"/>
</dbReference>
<evidence type="ECO:0000256" key="1">
    <source>
        <dbReference type="ARBA" id="ARBA00010062"/>
    </source>
</evidence>
<keyword evidence="3" id="KW-0813">Transport</keyword>
<dbReference type="NCBIfam" id="TIGR01409">
    <property type="entry name" value="TAT_signal_seq"/>
    <property type="match status" value="1"/>
</dbReference>
<keyword evidence="3" id="KW-0029">Amino-acid transport</keyword>